<reference evidence="2" key="1">
    <citation type="submission" date="2013-07" db="EMBL/GenBank/DDBJ databases">
        <title>The Genome Sequence of Cryptococcus dejecticola CBS10117.</title>
        <authorList>
            <consortium name="The Broad Institute Genome Sequencing Platform"/>
            <person name="Cuomo C."/>
            <person name="Litvintseva A."/>
            <person name="Chen Y."/>
            <person name="Heitman J."/>
            <person name="Sun S."/>
            <person name="Springer D."/>
            <person name="Dromer F."/>
            <person name="Young S.K."/>
            <person name="Zeng Q."/>
            <person name="Gargeya S."/>
            <person name="Fitzgerald M."/>
            <person name="Abouelleil A."/>
            <person name="Alvarado L."/>
            <person name="Berlin A.M."/>
            <person name="Chapman S.B."/>
            <person name="Dewar J."/>
            <person name="Goldberg J."/>
            <person name="Griggs A."/>
            <person name="Gujja S."/>
            <person name="Hansen M."/>
            <person name="Howarth C."/>
            <person name="Imamovic A."/>
            <person name="Larimer J."/>
            <person name="McCowan C."/>
            <person name="Murphy C."/>
            <person name="Pearson M."/>
            <person name="Priest M."/>
            <person name="Roberts A."/>
            <person name="Saif S."/>
            <person name="Shea T."/>
            <person name="Sykes S."/>
            <person name="Wortman J."/>
            <person name="Nusbaum C."/>
            <person name="Birren B."/>
        </authorList>
    </citation>
    <scope>NUCLEOTIDE SEQUENCE [LARGE SCALE GENOMIC DNA]</scope>
    <source>
        <strain evidence="2">CBS 10117</strain>
    </source>
</reference>
<dbReference type="VEuPathDB" id="FungiDB:I303_02456"/>
<dbReference type="EMBL" id="KI894029">
    <property type="protein sequence ID" value="OBR86449.1"/>
    <property type="molecule type" value="Genomic_DNA"/>
</dbReference>
<keyword evidence="4" id="KW-1185">Reference proteome</keyword>
<gene>
    <name evidence="2" type="ORF">I303_02456</name>
    <name evidence="3" type="ORF">I303_102441</name>
</gene>
<proteinExistence type="predicted"/>
<evidence type="ECO:0000313" key="3">
    <source>
        <dbReference type="EMBL" id="WWC59879.1"/>
    </source>
</evidence>
<accession>A0A1A6A8R3</accession>
<evidence type="ECO:0000313" key="2">
    <source>
        <dbReference type="EMBL" id="OBR86449.1"/>
    </source>
</evidence>
<dbReference type="AlphaFoldDB" id="A0A1A6A8R3"/>
<reference evidence="3" key="3">
    <citation type="submission" date="2024-02" db="EMBL/GenBank/DDBJ databases">
        <title>Comparative genomics of Cryptococcus and Kwoniella reveals pathogenesis evolution and contrasting modes of karyotype evolution via chromosome fusion or intercentromeric recombination.</title>
        <authorList>
            <person name="Coelho M.A."/>
            <person name="David-Palma M."/>
            <person name="Shea T."/>
            <person name="Bowers K."/>
            <person name="McGinley-Smith S."/>
            <person name="Mohammad A.W."/>
            <person name="Gnirke A."/>
            <person name="Yurkov A.M."/>
            <person name="Nowrousian M."/>
            <person name="Sun S."/>
            <person name="Cuomo C.A."/>
            <person name="Heitman J."/>
        </authorList>
    </citation>
    <scope>NUCLEOTIDE SEQUENCE</scope>
    <source>
        <strain evidence="3">CBS 10117</strain>
    </source>
</reference>
<feature type="compositionally biased region" description="Low complexity" evidence="1">
    <location>
        <begin position="68"/>
        <end position="85"/>
    </location>
</feature>
<protein>
    <submittedName>
        <fullName evidence="2">Uncharacterized protein</fullName>
    </submittedName>
</protein>
<organism evidence="2">
    <name type="scientific">Kwoniella dejecticola CBS 10117</name>
    <dbReference type="NCBI Taxonomy" id="1296121"/>
    <lineage>
        <taxon>Eukaryota</taxon>
        <taxon>Fungi</taxon>
        <taxon>Dikarya</taxon>
        <taxon>Basidiomycota</taxon>
        <taxon>Agaricomycotina</taxon>
        <taxon>Tremellomycetes</taxon>
        <taxon>Tremellales</taxon>
        <taxon>Cryptococcaceae</taxon>
        <taxon>Kwoniella</taxon>
    </lineage>
</organism>
<name>A0A1A6A8R3_9TREE</name>
<dbReference type="EMBL" id="CP144532">
    <property type="protein sequence ID" value="WWC59879.1"/>
    <property type="molecule type" value="Genomic_DNA"/>
</dbReference>
<feature type="compositionally biased region" description="Polar residues" evidence="1">
    <location>
        <begin position="1"/>
        <end position="52"/>
    </location>
</feature>
<feature type="region of interest" description="Disordered" evidence="1">
    <location>
        <begin position="1"/>
        <end position="106"/>
    </location>
</feature>
<sequence length="143" mass="14598">MNASNSSQPQTDRSELNSTEMSTLSSAQTATTKSDLGTSAISAENTRSSESGNDPAALPDNGTQTKTSARAQASADSQSVQARQRNAAYSADAQPRHEPSDEGSLFGVSEGALLAGACCCLPVCLCASCCGGDPLDDCINELC</sequence>
<dbReference type="RefSeq" id="XP_018264291.1">
    <property type="nucleotide sequence ID" value="XM_018405797.1"/>
</dbReference>
<evidence type="ECO:0000256" key="1">
    <source>
        <dbReference type="SAM" id="MobiDB-lite"/>
    </source>
</evidence>
<dbReference type="KEGG" id="kdj:28966155"/>
<dbReference type="GeneID" id="28966155"/>
<evidence type="ECO:0000313" key="4">
    <source>
        <dbReference type="Proteomes" id="UP000078595"/>
    </source>
</evidence>
<dbReference type="Proteomes" id="UP000078595">
    <property type="component" value="Chromosome 3"/>
</dbReference>
<reference evidence="3" key="2">
    <citation type="submission" date="2013-07" db="EMBL/GenBank/DDBJ databases">
        <authorList>
            <consortium name="The Broad Institute Genome Sequencing Platform"/>
            <person name="Cuomo C."/>
            <person name="Litvintseva A."/>
            <person name="Chen Y."/>
            <person name="Heitman J."/>
            <person name="Sun S."/>
            <person name="Springer D."/>
            <person name="Dromer F."/>
            <person name="Young S.K."/>
            <person name="Zeng Q."/>
            <person name="Gargeya S."/>
            <person name="Fitzgerald M."/>
            <person name="Abouelleil A."/>
            <person name="Alvarado L."/>
            <person name="Berlin A.M."/>
            <person name="Chapman S.B."/>
            <person name="Dewar J."/>
            <person name="Goldberg J."/>
            <person name="Griggs A."/>
            <person name="Gujja S."/>
            <person name="Hansen M."/>
            <person name="Howarth C."/>
            <person name="Imamovic A."/>
            <person name="Larimer J."/>
            <person name="McCowan C."/>
            <person name="Murphy C."/>
            <person name="Pearson M."/>
            <person name="Priest M."/>
            <person name="Roberts A."/>
            <person name="Saif S."/>
            <person name="Shea T."/>
            <person name="Sykes S."/>
            <person name="Wortman J."/>
            <person name="Nusbaum C."/>
            <person name="Birren B."/>
        </authorList>
    </citation>
    <scope>NUCLEOTIDE SEQUENCE</scope>
    <source>
        <strain evidence="3">CBS 10117</strain>
    </source>
</reference>